<keyword evidence="2" id="KW-0812">Transmembrane</keyword>
<dbReference type="InterPro" id="IPR003961">
    <property type="entry name" value="FN3_dom"/>
</dbReference>
<dbReference type="Proteomes" id="UP000546200">
    <property type="component" value="Unassembled WGS sequence"/>
</dbReference>
<feature type="compositionally biased region" description="Polar residues" evidence="1">
    <location>
        <begin position="780"/>
        <end position="800"/>
    </location>
</feature>
<evidence type="ECO:0000259" key="3">
    <source>
        <dbReference type="PROSITE" id="PS50853"/>
    </source>
</evidence>
<organism evidence="4 5">
    <name type="scientific">Sphingomonas aerophila</name>
    <dbReference type="NCBI Taxonomy" id="1344948"/>
    <lineage>
        <taxon>Bacteria</taxon>
        <taxon>Pseudomonadati</taxon>
        <taxon>Pseudomonadota</taxon>
        <taxon>Alphaproteobacteria</taxon>
        <taxon>Sphingomonadales</taxon>
        <taxon>Sphingomonadaceae</taxon>
        <taxon>Sphingomonas</taxon>
    </lineage>
</organism>
<evidence type="ECO:0000313" key="5">
    <source>
        <dbReference type="Proteomes" id="UP000546200"/>
    </source>
</evidence>
<feature type="region of interest" description="Disordered" evidence="1">
    <location>
        <begin position="780"/>
        <end position="806"/>
    </location>
</feature>
<comment type="caution">
    <text evidence="4">The sequence shown here is derived from an EMBL/GenBank/DDBJ whole genome shotgun (WGS) entry which is preliminary data.</text>
</comment>
<keyword evidence="2" id="KW-1133">Transmembrane helix</keyword>
<dbReference type="PROSITE" id="PS50853">
    <property type="entry name" value="FN3"/>
    <property type="match status" value="1"/>
</dbReference>
<keyword evidence="5" id="KW-1185">Reference proteome</keyword>
<evidence type="ECO:0000256" key="1">
    <source>
        <dbReference type="SAM" id="MobiDB-lite"/>
    </source>
</evidence>
<gene>
    <name evidence="4" type="ORF">FHS94_002697</name>
</gene>
<dbReference type="AlphaFoldDB" id="A0A7W9BEP4"/>
<reference evidence="4 5" key="1">
    <citation type="submission" date="2020-08" db="EMBL/GenBank/DDBJ databases">
        <title>Genomic Encyclopedia of Type Strains, Phase IV (KMG-IV): sequencing the most valuable type-strain genomes for metagenomic binning, comparative biology and taxonomic classification.</title>
        <authorList>
            <person name="Goeker M."/>
        </authorList>
    </citation>
    <scope>NUCLEOTIDE SEQUENCE [LARGE SCALE GENOMIC DNA]</scope>
    <source>
        <strain evidence="4 5">DSM 100044</strain>
    </source>
</reference>
<evidence type="ECO:0000256" key="2">
    <source>
        <dbReference type="SAM" id="Phobius"/>
    </source>
</evidence>
<proteinExistence type="predicted"/>
<feature type="transmembrane region" description="Helical" evidence="2">
    <location>
        <begin position="39"/>
        <end position="64"/>
    </location>
</feature>
<evidence type="ECO:0000313" key="4">
    <source>
        <dbReference type="EMBL" id="MBB5715840.1"/>
    </source>
</evidence>
<dbReference type="RefSeq" id="WP_184058575.1">
    <property type="nucleotide sequence ID" value="NZ_JACIJK010000008.1"/>
</dbReference>
<protein>
    <recommendedName>
        <fullName evidence="3">Fibronectin type-III domain-containing protein</fullName>
    </recommendedName>
</protein>
<keyword evidence="2" id="KW-0472">Membrane</keyword>
<sequence length="1185" mass="122812">MSKVLKVVAIVAIAVAVIVFAPQIAGVLASVAGSLGVTVTAAAVSTWLIGTAISVALTASLSLFRKTPNMSNSMADRLNASVNPTAPRKIVFGRTAAGADERYFETYGNKKDRNAQVIALASHKVNAVTAYYAENDLVWTGAGLLSHADGIESIRAVTEGRPGSGFAVGSGAYWKSTASFTGCAYIAITWKLSNDAWPSGLPSSTRTIVEGCPVYDPRLDGSIGGSGSHRFDNQNSWTWRNGSVEIGRNPALCLLTYLIGWKINGKIVWGMGIPSANIDFDSFRTYANLCEELVATQAGSTVQRYTCDGIYSTSDTHETVLSGITAAMGSCKLVDVGGAYTIVGGYDDTAGPKVALTTDDLIGAAGSASPYVWMPAPASRERFNIIRGRFADPSNLYQLSEWGDPIEQPALADDVPRTMTLDLGCVSRPETCQRIAKQFLLREYLTPGKFSATFGPNAFAVTVGSLVTLTIPKEGWNAKLFRVEEQTETHDMFYQMTLREESAAIYAWDREEKPLPPNIRPAGYDPKDTLSPENLTATSDSYPGANNYHVSEVHVSWTPEDSGRVSGIQIESRPAGRESWTVQTSLFDPKAGSLIFTSNAPGIDIEIRARFRMTTAVYGPWVMTSVATAPVDTIDMPARDAAGNAQNAADNAQDTADTANGKADNALDAVTDDNGHIIRSSTLVKSVTDLEATYGKTIDAAKSADAAGVAATNAQTAANLADTSADAAKSYSELAVQAHNDAAAEARAAASSASSAAAAQDGANQAAGAAESSKTVAQTAAGQANTYRDQASTSAQDSAGSANTASSQASLSATSANQAAQLGSGNLVRKPTFTDGTSTGWWAGTPFVNIGMDGGIPANPGYPWRAIVAGRDNLIYEPGDGIRRAWGGRKLHVRALVSSINTDHPVGAGFFADTADGGRNYVINLISPRVGWTWIDYVTDVPAGVVLINPWIQISNSTSTIGTAAIAYFEITDVTESTLSRDYATASNTSASIASTKADQSGTSALAASQSAQQAQGFSGSAQTSAQAASTSAAAADGSASAAASSASLVTTYRDQAVSAAAQAKSSAESVSGAAGSLATRVDSVEATANGAAASASISSTAVSNLKTELAGARLQLRTTSPGGDAYVDIVSDSQNGGRLFFGGNATFNGAIEVVGADGGGGTSKITNNGITATKGGWRVDIGIY</sequence>
<feature type="domain" description="Fibronectin type-III" evidence="3">
    <location>
        <begin position="531"/>
        <end position="632"/>
    </location>
</feature>
<accession>A0A7W9BEP4</accession>
<name>A0A7W9BEP4_9SPHN</name>
<dbReference type="EMBL" id="JACIJK010000008">
    <property type="protein sequence ID" value="MBB5715840.1"/>
    <property type="molecule type" value="Genomic_DNA"/>
</dbReference>